<sequence length="428" mass="47682">MDNNAQETSKSLHSDEVGVGETICVVLCKKSGENSFGMGLGRKIISDTEKPSSNACQIYVSHVVRNSPAYRENVQEGWRIEQVEGRSIEGYDVQSLASLMRKSYTIKVDFAMSQEEQPDENQDKTQAHMLLLERHRASRPENCSLGFGRASLSKQHRRRVPSDLVDISTDLEDETKIKAASEGHHTDALLHDSSARTGKNGIEKKRKNDAVACQSKACRPNKQTKMTVWATRSNFSKAQLFKDVNNGTSPHVKAMDAPICHPQHLTSSTKIVSECPGKSVEVLSRSTFNAVDLFTPSNNASGSNDVHFELPSQKPTGESNRQRHSLTTRRLIDMGFEKVEAEASVAACGDDLEKCMAWIAAQLEEKQFISDLNQASIQSELSKQKEAVSLKQKEKELLKKAQVFTSLFPNVRRPIVLHPNTFDHLMIM</sequence>
<dbReference type="SUPFAM" id="SSF46934">
    <property type="entry name" value="UBA-like"/>
    <property type="match status" value="1"/>
</dbReference>
<feature type="region of interest" description="Disordered" evidence="1">
    <location>
        <begin position="178"/>
        <end position="208"/>
    </location>
</feature>
<gene>
    <name evidence="4" type="primary">AlNc14C121G6669</name>
    <name evidence="4" type="ORF">ALNC14_075320</name>
</gene>
<proteinExistence type="predicted"/>
<evidence type="ECO:0000313" key="4">
    <source>
        <dbReference type="EMBL" id="CCA21389.1"/>
    </source>
</evidence>
<organism evidence="4">
    <name type="scientific">Albugo laibachii Nc14</name>
    <dbReference type="NCBI Taxonomy" id="890382"/>
    <lineage>
        <taxon>Eukaryota</taxon>
        <taxon>Sar</taxon>
        <taxon>Stramenopiles</taxon>
        <taxon>Oomycota</taxon>
        <taxon>Peronosporomycetes</taxon>
        <taxon>Albuginales</taxon>
        <taxon>Albuginaceae</taxon>
        <taxon>Albugo</taxon>
    </lineage>
</organism>
<protein>
    <submittedName>
        <fullName evidence="4">Uncharacterized protein AlNc14C121G6669</fullName>
    </submittedName>
</protein>
<dbReference type="PROSITE" id="PS50030">
    <property type="entry name" value="UBA"/>
    <property type="match status" value="1"/>
</dbReference>
<dbReference type="InterPro" id="IPR009060">
    <property type="entry name" value="UBA-like_sf"/>
</dbReference>
<reference evidence="4" key="2">
    <citation type="submission" date="2011-02" db="EMBL/GenBank/DDBJ databases">
        <authorList>
            <person name="MacLean D."/>
        </authorList>
    </citation>
    <scope>NUCLEOTIDE SEQUENCE</scope>
</reference>
<dbReference type="Gene3D" id="1.10.8.10">
    <property type="entry name" value="DNA helicase RuvA subunit, C-terminal domain"/>
    <property type="match status" value="1"/>
</dbReference>
<dbReference type="InterPro" id="IPR015940">
    <property type="entry name" value="UBA"/>
</dbReference>
<feature type="compositionally biased region" description="Basic and acidic residues" evidence="1">
    <location>
        <begin position="178"/>
        <end position="194"/>
    </location>
</feature>
<dbReference type="InterPro" id="IPR036034">
    <property type="entry name" value="PDZ_sf"/>
</dbReference>
<dbReference type="Gene3D" id="2.30.42.10">
    <property type="match status" value="1"/>
</dbReference>
<dbReference type="AlphaFoldDB" id="F0WJE1"/>
<accession>F0WJE1</accession>
<dbReference type="InterPro" id="IPR001478">
    <property type="entry name" value="PDZ"/>
</dbReference>
<evidence type="ECO:0000256" key="1">
    <source>
        <dbReference type="SAM" id="MobiDB-lite"/>
    </source>
</evidence>
<reference evidence="4" key="1">
    <citation type="journal article" date="2011" name="PLoS Biol.">
        <title>Gene gain and loss during evolution of obligate parasitism in the white rust pathogen of Arabidopsis thaliana.</title>
        <authorList>
            <person name="Kemen E."/>
            <person name="Gardiner A."/>
            <person name="Schultz-Larsen T."/>
            <person name="Kemen A.C."/>
            <person name="Balmuth A.L."/>
            <person name="Robert-Seilaniantz A."/>
            <person name="Bailey K."/>
            <person name="Holub E."/>
            <person name="Studholme D.J."/>
            <person name="Maclean D."/>
            <person name="Jones J.D."/>
        </authorList>
    </citation>
    <scope>NUCLEOTIDE SEQUENCE</scope>
</reference>
<evidence type="ECO:0000259" key="2">
    <source>
        <dbReference type="PROSITE" id="PS50030"/>
    </source>
</evidence>
<feature type="domain" description="PDZ" evidence="3">
    <location>
        <begin position="25"/>
        <end position="103"/>
    </location>
</feature>
<dbReference type="PROSITE" id="PS50106">
    <property type="entry name" value="PDZ"/>
    <property type="match status" value="1"/>
</dbReference>
<dbReference type="SUPFAM" id="SSF50156">
    <property type="entry name" value="PDZ domain-like"/>
    <property type="match status" value="1"/>
</dbReference>
<name>F0WJE1_9STRA</name>
<dbReference type="HOGENOM" id="CLU_589857_0_0_1"/>
<dbReference type="EMBL" id="FR824166">
    <property type="protein sequence ID" value="CCA21389.1"/>
    <property type="molecule type" value="Genomic_DNA"/>
</dbReference>
<evidence type="ECO:0000259" key="3">
    <source>
        <dbReference type="PROSITE" id="PS50106"/>
    </source>
</evidence>
<feature type="domain" description="UBA" evidence="2">
    <location>
        <begin position="318"/>
        <end position="362"/>
    </location>
</feature>